<reference evidence="7 8" key="1">
    <citation type="submission" date="2016-10" db="EMBL/GenBank/DDBJ databases">
        <title>Genome sequence of Rothia aeria strain JCM11412.</title>
        <authorList>
            <person name="Nambu T."/>
        </authorList>
    </citation>
    <scope>NUCLEOTIDE SEQUENCE [LARGE SCALE GENOMIC DNA]</scope>
    <source>
        <strain evidence="7 8">JCM 11412</strain>
    </source>
</reference>
<organism evidence="7 8">
    <name type="scientific">Rothia aeria</name>
    <dbReference type="NCBI Taxonomy" id="172042"/>
    <lineage>
        <taxon>Bacteria</taxon>
        <taxon>Bacillati</taxon>
        <taxon>Actinomycetota</taxon>
        <taxon>Actinomycetes</taxon>
        <taxon>Micrococcales</taxon>
        <taxon>Micrococcaceae</taxon>
        <taxon>Rothia</taxon>
    </lineage>
</organism>
<keyword evidence="8" id="KW-1185">Reference proteome</keyword>
<dbReference type="Proteomes" id="UP000250241">
    <property type="component" value="Chromosome"/>
</dbReference>
<dbReference type="InterPro" id="IPR023485">
    <property type="entry name" value="Ptyr_pPase"/>
</dbReference>
<dbReference type="KEGG" id="raj:RA11412_0252"/>
<sequence>MDTVFDGTVFGKIITHPGIQYRQQFAHTRRNGNLILFVCLGNICRSPMAEYVLRHQAAERGLSHLVETASAGTSGWHDGEDMHRGTRAELKAHGIAADGFSSRKIRREDPAHYDLIIAMDDDNLAELERQFGRCPGKQFKLTDLIPDSGYRAVPDPWYTGDFTETFRLVSAAAEALLDRLETVE</sequence>
<evidence type="ECO:0000313" key="8">
    <source>
        <dbReference type="Proteomes" id="UP000250241"/>
    </source>
</evidence>
<dbReference type="InterPro" id="IPR050438">
    <property type="entry name" value="LMW_PTPase"/>
</dbReference>
<dbReference type="AlphaFoldDB" id="A0A2Z5QVY7"/>
<evidence type="ECO:0000313" key="7">
    <source>
        <dbReference type="EMBL" id="BAV86551.1"/>
    </source>
</evidence>
<keyword evidence="4" id="KW-0904">Protein phosphatase</keyword>
<evidence type="ECO:0000256" key="1">
    <source>
        <dbReference type="ARBA" id="ARBA00011063"/>
    </source>
</evidence>
<proteinExistence type="inferred from homology"/>
<dbReference type="EMBL" id="AP017895">
    <property type="protein sequence ID" value="BAV86551.1"/>
    <property type="molecule type" value="Genomic_DNA"/>
</dbReference>
<dbReference type="SMART" id="SM00226">
    <property type="entry name" value="LMWPc"/>
    <property type="match status" value="1"/>
</dbReference>
<feature type="active site" evidence="5">
    <location>
        <position position="45"/>
    </location>
</feature>
<gene>
    <name evidence="7" type="ORF">RA11412_0252</name>
</gene>
<evidence type="ECO:0000256" key="4">
    <source>
        <dbReference type="ARBA" id="ARBA00022912"/>
    </source>
</evidence>
<dbReference type="InterPro" id="IPR017867">
    <property type="entry name" value="Tyr_phospatase_low_mol_wt"/>
</dbReference>
<accession>A0A2Z5QVY7</accession>
<dbReference type="GO" id="GO:0004725">
    <property type="term" value="F:protein tyrosine phosphatase activity"/>
    <property type="evidence" value="ECO:0007669"/>
    <property type="project" value="UniProtKB-EC"/>
</dbReference>
<dbReference type="SUPFAM" id="SSF52788">
    <property type="entry name" value="Phosphotyrosine protein phosphatases I"/>
    <property type="match status" value="1"/>
</dbReference>
<dbReference type="InterPro" id="IPR036196">
    <property type="entry name" value="Ptyr_pPase_sf"/>
</dbReference>
<feature type="active site" description="Nucleophile" evidence="5">
    <location>
        <position position="39"/>
    </location>
</feature>
<keyword evidence="3" id="KW-0378">Hydrolase</keyword>
<dbReference type="PANTHER" id="PTHR11717">
    <property type="entry name" value="LOW MOLECULAR WEIGHT PROTEIN TYROSINE PHOSPHATASE"/>
    <property type="match status" value="1"/>
</dbReference>
<evidence type="ECO:0000256" key="5">
    <source>
        <dbReference type="PIRSR" id="PIRSR617867-1"/>
    </source>
</evidence>
<name>A0A2Z5QVY7_9MICC</name>
<protein>
    <recommendedName>
        <fullName evidence="2">protein-tyrosine-phosphatase</fullName>
        <ecNumber evidence="2">3.1.3.48</ecNumber>
    </recommendedName>
</protein>
<feature type="domain" description="Phosphotyrosine protein phosphatase I" evidence="6">
    <location>
        <begin position="33"/>
        <end position="179"/>
    </location>
</feature>
<dbReference type="Gene3D" id="3.40.50.2300">
    <property type="match status" value="1"/>
</dbReference>
<dbReference type="CDD" id="cd16343">
    <property type="entry name" value="LMWPTP"/>
    <property type="match status" value="1"/>
</dbReference>
<evidence type="ECO:0000259" key="6">
    <source>
        <dbReference type="SMART" id="SM00226"/>
    </source>
</evidence>
<evidence type="ECO:0000256" key="2">
    <source>
        <dbReference type="ARBA" id="ARBA00013064"/>
    </source>
</evidence>
<evidence type="ECO:0000256" key="3">
    <source>
        <dbReference type="ARBA" id="ARBA00022801"/>
    </source>
</evidence>
<feature type="active site" description="Proton donor" evidence="5">
    <location>
        <position position="155"/>
    </location>
</feature>
<dbReference type="EC" id="3.1.3.48" evidence="2"/>
<comment type="similarity">
    <text evidence="1">Belongs to the low molecular weight phosphotyrosine protein phosphatase family.</text>
</comment>
<dbReference type="PRINTS" id="PR00719">
    <property type="entry name" value="LMWPTPASE"/>
</dbReference>
<dbReference type="PANTHER" id="PTHR11717:SF7">
    <property type="entry name" value="LOW MOLECULAR WEIGHT PHOSPHOTYROSINE PROTEIN PHOSPHATASE"/>
    <property type="match status" value="1"/>
</dbReference>
<dbReference type="Pfam" id="PF01451">
    <property type="entry name" value="LMWPc"/>
    <property type="match status" value="1"/>
</dbReference>